<dbReference type="InterPro" id="IPR030678">
    <property type="entry name" value="Peptide/Ni-bd"/>
</dbReference>
<dbReference type="Pfam" id="PF00496">
    <property type="entry name" value="SBP_bac_5"/>
    <property type="match status" value="1"/>
</dbReference>
<evidence type="ECO:0000256" key="2">
    <source>
        <dbReference type="ARBA" id="ARBA00022448"/>
    </source>
</evidence>
<dbReference type="PANTHER" id="PTHR30290">
    <property type="entry name" value="PERIPLASMIC BINDING COMPONENT OF ABC TRANSPORTER"/>
    <property type="match status" value="1"/>
</dbReference>
<evidence type="ECO:0000259" key="5">
    <source>
        <dbReference type="Pfam" id="PF00496"/>
    </source>
</evidence>
<organism evidence="6">
    <name type="scientific">Symploca sp. SIO1C4</name>
    <dbReference type="NCBI Taxonomy" id="2607765"/>
    <lineage>
        <taxon>Bacteria</taxon>
        <taxon>Bacillati</taxon>
        <taxon>Cyanobacteriota</taxon>
        <taxon>Cyanophyceae</taxon>
        <taxon>Coleofasciculales</taxon>
        <taxon>Coleofasciculaceae</taxon>
        <taxon>Symploca</taxon>
    </lineage>
</organism>
<dbReference type="GO" id="GO:1904680">
    <property type="term" value="F:peptide transmembrane transporter activity"/>
    <property type="evidence" value="ECO:0007669"/>
    <property type="project" value="TreeGrafter"/>
</dbReference>
<keyword evidence="3 4" id="KW-0732">Signal</keyword>
<keyword evidence="2" id="KW-0813">Transport</keyword>
<feature type="signal peptide" evidence="4">
    <location>
        <begin position="1"/>
        <end position="20"/>
    </location>
</feature>
<comment type="caution">
    <text evidence="6">The sequence shown here is derived from an EMBL/GenBank/DDBJ whole genome shotgun (WGS) entry which is preliminary data.</text>
</comment>
<feature type="chain" id="PRO_5025542782" evidence="4">
    <location>
        <begin position="21"/>
        <end position="589"/>
    </location>
</feature>
<evidence type="ECO:0000256" key="3">
    <source>
        <dbReference type="ARBA" id="ARBA00022729"/>
    </source>
</evidence>
<protein>
    <submittedName>
        <fullName evidence="6">ABC transporter substrate-binding protein</fullName>
    </submittedName>
</protein>
<comment type="similarity">
    <text evidence="1">Belongs to the bacterial solute-binding protein 5 family.</text>
</comment>
<dbReference type="PIRSF" id="PIRSF002741">
    <property type="entry name" value="MppA"/>
    <property type="match status" value="1"/>
</dbReference>
<evidence type="ECO:0000256" key="1">
    <source>
        <dbReference type="ARBA" id="ARBA00005695"/>
    </source>
</evidence>
<gene>
    <name evidence="6" type="ORF">F6J89_00885</name>
</gene>
<dbReference type="InterPro" id="IPR039424">
    <property type="entry name" value="SBP_5"/>
</dbReference>
<sequence length="589" mass="67450">MFRPLSLLVTLVLSCLLAFTGCSPSQLKTQTAQVSQLVLLIPSNPNSFNYPLNQSPYSVFPFIYEGLLQENGITAELKPALAESWEISEDKRRITFTLRDNLKWSDGQPLTADDVIFTFQEVYLNQKIPTPIRDFLRIGTKGTFPSLKKLDALRVEFTVPEPFAPFLRYTGILPILPAHALRESVETTDAKDNLKFLSIWGTDTNPTEIIGNGPYRMIDYIPSQRVVFRRNPYYWRQDNQGNPQPYIERIVLQIIESDDNQLLRFRSGEIDSIQVKNDAFALLKREEKRGQYTIYNGGPRNGVQFVGFNLNQARNSQGKPFVEPIKSRWFNSLAFRQAVAYAIDRERMNTNIYQGLGKLQHSPIGMQSPYYFSPEEGLKVYNYNPQKAKQLLLEAGFQYNSQGQLLDGDGNLVKFTILVKSEEKSRIDTAVQIKEDLSKIGMQADLQVLSFNVVIKKLLFSRDWDCYVGAFEGGEVEPHLLFLFWYSGGSFHQFNQGPQPKQAPIKGWKVSSWEREIDRLFEAGAKELDVNKRKEIYAQFQQIVAEQLPVFFLVNPLSLQAVRNRVENVKFSALGGSLWNLYELKVNQN</sequence>
<dbReference type="InterPro" id="IPR000914">
    <property type="entry name" value="SBP_5_dom"/>
</dbReference>
<dbReference type="GO" id="GO:0015833">
    <property type="term" value="P:peptide transport"/>
    <property type="evidence" value="ECO:0007669"/>
    <property type="project" value="TreeGrafter"/>
</dbReference>
<dbReference type="CDD" id="cd08500">
    <property type="entry name" value="PBP2_NikA_DppA_OppA_like_4"/>
    <property type="match status" value="1"/>
</dbReference>
<dbReference type="PANTHER" id="PTHR30290:SF9">
    <property type="entry name" value="OLIGOPEPTIDE-BINDING PROTEIN APPA"/>
    <property type="match status" value="1"/>
</dbReference>
<name>A0A6B3N624_9CYAN</name>
<dbReference type="Gene3D" id="3.10.105.10">
    <property type="entry name" value="Dipeptide-binding Protein, Domain 3"/>
    <property type="match status" value="1"/>
</dbReference>
<dbReference type="PROSITE" id="PS51257">
    <property type="entry name" value="PROKAR_LIPOPROTEIN"/>
    <property type="match status" value="1"/>
</dbReference>
<evidence type="ECO:0000313" key="6">
    <source>
        <dbReference type="EMBL" id="NER26245.1"/>
    </source>
</evidence>
<dbReference type="GO" id="GO:0042597">
    <property type="term" value="C:periplasmic space"/>
    <property type="evidence" value="ECO:0007669"/>
    <property type="project" value="UniProtKB-ARBA"/>
</dbReference>
<accession>A0A6B3N624</accession>
<dbReference type="GO" id="GO:0043190">
    <property type="term" value="C:ATP-binding cassette (ABC) transporter complex"/>
    <property type="evidence" value="ECO:0007669"/>
    <property type="project" value="InterPro"/>
</dbReference>
<dbReference type="EMBL" id="JAAHFQ010000009">
    <property type="protein sequence ID" value="NER26245.1"/>
    <property type="molecule type" value="Genomic_DNA"/>
</dbReference>
<reference evidence="6" key="1">
    <citation type="submission" date="2019-11" db="EMBL/GenBank/DDBJ databases">
        <title>Genomic insights into an expanded diversity of filamentous marine cyanobacteria reveals the extraordinary biosynthetic potential of Moorea and Okeania.</title>
        <authorList>
            <person name="Ferreira Leao T."/>
            <person name="Wang M."/>
            <person name="Moss N."/>
            <person name="Da Silva R."/>
            <person name="Sanders J."/>
            <person name="Nurk S."/>
            <person name="Gurevich A."/>
            <person name="Humphrey G."/>
            <person name="Reher R."/>
            <person name="Zhu Q."/>
            <person name="Belda-Ferre P."/>
            <person name="Glukhov E."/>
            <person name="Rex R."/>
            <person name="Dorrestein P.C."/>
            <person name="Knight R."/>
            <person name="Pevzner P."/>
            <person name="Gerwick W.H."/>
            <person name="Gerwick L."/>
        </authorList>
    </citation>
    <scope>NUCLEOTIDE SEQUENCE</scope>
    <source>
        <strain evidence="6">SIO1C4</strain>
    </source>
</reference>
<dbReference type="SUPFAM" id="SSF53850">
    <property type="entry name" value="Periplasmic binding protein-like II"/>
    <property type="match status" value="1"/>
</dbReference>
<proteinExistence type="inferred from homology"/>
<dbReference type="Gene3D" id="3.40.190.10">
    <property type="entry name" value="Periplasmic binding protein-like II"/>
    <property type="match status" value="1"/>
</dbReference>
<evidence type="ECO:0000256" key="4">
    <source>
        <dbReference type="SAM" id="SignalP"/>
    </source>
</evidence>
<dbReference type="AlphaFoldDB" id="A0A6B3N624"/>
<feature type="domain" description="Solute-binding protein family 5" evidence="5">
    <location>
        <begin position="76"/>
        <end position="489"/>
    </location>
</feature>